<dbReference type="RefSeq" id="WP_277581752.1">
    <property type="nucleotide sequence ID" value="NZ_JAMBPV010000006.1"/>
</dbReference>
<feature type="transmembrane region" description="Helical" evidence="1">
    <location>
        <begin position="85"/>
        <end position="104"/>
    </location>
</feature>
<keyword evidence="1" id="KW-0812">Transmembrane</keyword>
<feature type="transmembrane region" description="Helical" evidence="1">
    <location>
        <begin position="30"/>
        <end position="49"/>
    </location>
</feature>
<dbReference type="EMBL" id="JAMBPX010000007">
    <property type="protein sequence ID" value="MDG0859833.1"/>
    <property type="molecule type" value="Genomic_DNA"/>
</dbReference>
<reference evidence="2" key="1">
    <citation type="submission" date="2022-05" db="EMBL/GenBank/DDBJ databases">
        <title>Comparative genomics of Staphylococcus equorum isolates.</title>
        <authorList>
            <person name="Luelf R.H."/>
        </authorList>
    </citation>
    <scope>NUCLEOTIDE SEQUENCE</scope>
    <source>
        <strain evidence="2">TMW 2.2343</strain>
    </source>
</reference>
<evidence type="ECO:0000256" key="1">
    <source>
        <dbReference type="SAM" id="Phobius"/>
    </source>
</evidence>
<dbReference type="AlphaFoldDB" id="A0A9X4LB45"/>
<sequence>MQLYLIFLPILYLIVSYISIFKMPTVITRILRIIMALLLLFVVAITTLSFPATNWWVFIVLLLIVGNVEITAFKNGKKDPKAIQILNIITVILFVVYAILVLVLY</sequence>
<name>A0A9X4LB45_9STAP</name>
<feature type="transmembrane region" description="Helical" evidence="1">
    <location>
        <begin position="55"/>
        <end position="73"/>
    </location>
</feature>
<keyword evidence="1" id="KW-0472">Membrane</keyword>
<dbReference type="Proteomes" id="UP001152302">
    <property type="component" value="Unassembled WGS sequence"/>
</dbReference>
<comment type="caution">
    <text evidence="2">The sequence shown here is derived from an EMBL/GenBank/DDBJ whole genome shotgun (WGS) entry which is preliminary data.</text>
</comment>
<proteinExistence type="predicted"/>
<gene>
    <name evidence="2" type="primary">mspA</name>
    <name evidence="2" type="ORF">M4L21_10895</name>
</gene>
<evidence type="ECO:0000313" key="3">
    <source>
        <dbReference type="Proteomes" id="UP001152302"/>
    </source>
</evidence>
<evidence type="ECO:0000313" key="2">
    <source>
        <dbReference type="EMBL" id="MDG0859833.1"/>
    </source>
</evidence>
<accession>A0A9X4LB45</accession>
<dbReference type="InterPro" id="IPR053572">
    <property type="entry name" value="MspA"/>
</dbReference>
<feature type="transmembrane region" description="Helical" evidence="1">
    <location>
        <begin position="6"/>
        <end position="23"/>
    </location>
</feature>
<organism evidence="2 3">
    <name type="scientific">Staphylococcus equorum</name>
    <dbReference type="NCBI Taxonomy" id="246432"/>
    <lineage>
        <taxon>Bacteria</taxon>
        <taxon>Bacillati</taxon>
        <taxon>Bacillota</taxon>
        <taxon>Bacilli</taxon>
        <taxon>Bacillales</taxon>
        <taxon>Staphylococcaceae</taxon>
        <taxon>Staphylococcus</taxon>
    </lineage>
</organism>
<keyword evidence="1" id="KW-1133">Transmembrane helix</keyword>
<protein>
    <submittedName>
        <fullName evidence="2">Membrane stabilizing protein MspA</fullName>
    </submittedName>
</protein>
<dbReference type="NCBIfam" id="NF038247">
    <property type="entry name" value="memb_stab_MspA"/>
    <property type="match status" value="1"/>
</dbReference>